<dbReference type="GO" id="GO:0046983">
    <property type="term" value="F:protein dimerization activity"/>
    <property type="evidence" value="ECO:0007669"/>
    <property type="project" value="InterPro"/>
</dbReference>
<feature type="compositionally biased region" description="Polar residues" evidence="8">
    <location>
        <begin position="1"/>
        <end position="16"/>
    </location>
</feature>
<keyword evidence="2" id="KW-0221">Differentiation</keyword>
<dbReference type="GO" id="GO:0070888">
    <property type="term" value="F:E-box binding"/>
    <property type="evidence" value="ECO:0007669"/>
    <property type="project" value="TreeGrafter"/>
</dbReference>
<evidence type="ECO:0000256" key="3">
    <source>
        <dbReference type="ARBA" id="ARBA00022902"/>
    </source>
</evidence>
<evidence type="ECO:0000256" key="7">
    <source>
        <dbReference type="ARBA" id="ARBA00023242"/>
    </source>
</evidence>
<dbReference type="InterPro" id="IPR022575">
    <property type="entry name" value="NeuroD_DUF"/>
</dbReference>
<dbReference type="Pfam" id="PF12533">
    <property type="entry name" value="Neuro_bHLH"/>
    <property type="match status" value="1"/>
</dbReference>
<protein>
    <submittedName>
        <fullName evidence="10">BHLH domain-containing protein</fullName>
    </submittedName>
</protein>
<feature type="domain" description="BHLH" evidence="9">
    <location>
        <begin position="26"/>
        <end position="78"/>
    </location>
</feature>
<dbReference type="EnsemblMetazoa" id="CJA09215.1">
    <property type="protein sequence ID" value="CJA09215.1"/>
    <property type="gene ID" value="WBGene00128419"/>
</dbReference>
<keyword evidence="11" id="KW-1185">Reference proteome</keyword>
<evidence type="ECO:0000256" key="8">
    <source>
        <dbReference type="SAM" id="MobiDB-lite"/>
    </source>
</evidence>
<evidence type="ECO:0000256" key="6">
    <source>
        <dbReference type="ARBA" id="ARBA00023163"/>
    </source>
</evidence>
<evidence type="ECO:0000313" key="10">
    <source>
        <dbReference type="EnsemblMetazoa" id="CJA09215.1"/>
    </source>
</evidence>
<dbReference type="SMART" id="SM00353">
    <property type="entry name" value="HLH"/>
    <property type="match status" value="1"/>
</dbReference>
<keyword evidence="4" id="KW-0805">Transcription regulation</keyword>
<keyword evidence="7" id="KW-0539">Nucleus</keyword>
<name>A0A8R1HUS8_CAEJA</name>
<dbReference type="PANTHER" id="PTHR19290">
    <property type="entry name" value="BASIC HELIX-LOOP-HELIX PROTEIN NEUROGENIN-RELATED"/>
    <property type="match status" value="1"/>
</dbReference>
<dbReference type="CDD" id="cd11427">
    <property type="entry name" value="bHLH_TS_NeuroD"/>
    <property type="match status" value="1"/>
</dbReference>
<proteinExistence type="predicted"/>
<dbReference type="Pfam" id="PF00010">
    <property type="entry name" value="HLH"/>
    <property type="match status" value="1"/>
</dbReference>
<dbReference type="InterPro" id="IPR050359">
    <property type="entry name" value="bHLH_transcription_factors"/>
</dbReference>
<organism evidence="10 11">
    <name type="scientific">Caenorhabditis japonica</name>
    <dbReference type="NCBI Taxonomy" id="281687"/>
    <lineage>
        <taxon>Eukaryota</taxon>
        <taxon>Metazoa</taxon>
        <taxon>Ecdysozoa</taxon>
        <taxon>Nematoda</taxon>
        <taxon>Chromadorea</taxon>
        <taxon>Rhabditida</taxon>
        <taxon>Rhabditina</taxon>
        <taxon>Rhabditomorpha</taxon>
        <taxon>Rhabditoidea</taxon>
        <taxon>Rhabditidae</taxon>
        <taxon>Peloderinae</taxon>
        <taxon>Caenorhabditis</taxon>
    </lineage>
</organism>
<evidence type="ECO:0000259" key="9">
    <source>
        <dbReference type="PROSITE" id="PS50888"/>
    </source>
</evidence>
<dbReference type="InterPro" id="IPR036638">
    <property type="entry name" value="HLH_DNA-bd_sf"/>
</dbReference>
<keyword evidence="3" id="KW-0524">Neurogenesis</keyword>
<evidence type="ECO:0000256" key="1">
    <source>
        <dbReference type="ARBA" id="ARBA00022473"/>
    </source>
</evidence>
<keyword evidence="6" id="KW-0804">Transcription</keyword>
<evidence type="ECO:0000313" key="11">
    <source>
        <dbReference type="Proteomes" id="UP000005237"/>
    </source>
</evidence>
<keyword evidence="1" id="KW-0217">Developmental protein</keyword>
<sequence>MRPTSTTTADVSSSQFPPVEAAKKKIRRVKANGRERQRMHGLNNALDVLREYIPITTQHQKLSKIETLRLARNYINALQRMLQTNEQPSPLEYAHTLANGLSQTTTNMLANLLQVQPRQLLPPNAQFDIFPPEASVLSSHNSQQSSFSSASSNSSLSPPQYYYSPSQPSAAPLQAAIPHFQTFTPENLAKNQENATNFAKLSECPRGVHEILEVWSAVK</sequence>
<evidence type="ECO:0000256" key="4">
    <source>
        <dbReference type="ARBA" id="ARBA00023015"/>
    </source>
</evidence>
<dbReference type="GO" id="GO:0061564">
    <property type="term" value="P:axon development"/>
    <property type="evidence" value="ECO:0007669"/>
    <property type="project" value="TreeGrafter"/>
</dbReference>
<dbReference type="GO" id="GO:0045944">
    <property type="term" value="P:positive regulation of transcription by RNA polymerase II"/>
    <property type="evidence" value="ECO:0007669"/>
    <property type="project" value="TreeGrafter"/>
</dbReference>
<dbReference type="SUPFAM" id="SSF47459">
    <property type="entry name" value="HLH, helix-loop-helix DNA-binding domain"/>
    <property type="match status" value="1"/>
</dbReference>
<reference evidence="10" key="2">
    <citation type="submission" date="2022-06" db="UniProtKB">
        <authorList>
            <consortium name="EnsemblMetazoa"/>
        </authorList>
    </citation>
    <scope>IDENTIFICATION</scope>
    <source>
        <strain evidence="10">DF5081</strain>
    </source>
</reference>
<feature type="region of interest" description="Disordered" evidence="8">
    <location>
        <begin position="1"/>
        <end position="24"/>
    </location>
</feature>
<dbReference type="PROSITE" id="PS50888">
    <property type="entry name" value="BHLH"/>
    <property type="match status" value="1"/>
</dbReference>
<keyword evidence="5" id="KW-0238">DNA-binding</keyword>
<evidence type="ECO:0000256" key="2">
    <source>
        <dbReference type="ARBA" id="ARBA00022782"/>
    </source>
</evidence>
<dbReference type="GO" id="GO:0005634">
    <property type="term" value="C:nucleus"/>
    <property type="evidence" value="ECO:0007669"/>
    <property type="project" value="TreeGrafter"/>
</dbReference>
<dbReference type="Gene3D" id="4.10.280.10">
    <property type="entry name" value="Helix-loop-helix DNA-binding domain"/>
    <property type="match status" value="1"/>
</dbReference>
<reference evidence="11" key="1">
    <citation type="submission" date="2010-08" db="EMBL/GenBank/DDBJ databases">
        <authorList>
            <consortium name="Caenorhabditis japonica Sequencing Consortium"/>
            <person name="Wilson R.K."/>
        </authorList>
    </citation>
    <scope>NUCLEOTIDE SEQUENCE [LARGE SCALE GENOMIC DNA]</scope>
    <source>
        <strain evidence="11">DF5081</strain>
    </source>
</reference>
<dbReference type="InterPro" id="IPR011598">
    <property type="entry name" value="bHLH_dom"/>
</dbReference>
<dbReference type="AlphaFoldDB" id="A0A8R1HUS8"/>
<dbReference type="GO" id="GO:0007423">
    <property type="term" value="P:sensory organ development"/>
    <property type="evidence" value="ECO:0007669"/>
    <property type="project" value="TreeGrafter"/>
</dbReference>
<accession>A0A8R1HUS8</accession>
<dbReference type="PANTHER" id="PTHR19290:SF134">
    <property type="entry name" value="NEUROGENIC DIFFERENTIATION FACTOR 1"/>
    <property type="match status" value="1"/>
</dbReference>
<evidence type="ECO:0000256" key="5">
    <source>
        <dbReference type="ARBA" id="ARBA00023125"/>
    </source>
</evidence>
<dbReference type="Proteomes" id="UP000005237">
    <property type="component" value="Unassembled WGS sequence"/>
</dbReference>
<dbReference type="GO" id="GO:0000981">
    <property type="term" value="F:DNA-binding transcription factor activity, RNA polymerase II-specific"/>
    <property type="evidence" value="ECO:0007669"/>
    <property type="project" value="TreeGrafter"/>
</dbReference>